<reference evidence="3 4" key="1">
    <citation type="submission" date="2021-07" db="EMBL/GenBank/DDBJ databases">
        <title>The Aristolochia fimbriata genome: insights into angiosperm evolution, floral development and chemical biosynthesis.</title>
        <authorList>
            <person name="Jiao Y."/>
        </authorList>
    </citation>
    <scope>NUCLEOTIDE SEQUENCE [LARGE SCALE GENOMIC DNA]</scope>
    <source>
        <strain evidence="3">IBCAS-2021</strain>
        <tissue evidence="3">Leaf</tissue>
    </source>
</reference>
<evidence type="ECO:0000313" key="3">
    <source>
        <dbReference type="EMBL" id="KAG9446923.1"/>
    </source>
</evidence>
<dbReference type="InterPro" id="IPR054722">
    <property type="entry name" value="PolX-like_BBD"/>
</dbReference>
<evidence type="ECO:0000259" key="2">
    <source>
        <dbReference type="Pfam" id="PF22936"/>
    </source>
</evidence>
<protein>
    <recommendedName>
        <fullName evidence="2">Retrovirus-related Pol polyprotein from transposon TNT 1-94-like beta-barrel domain-containing protein</fullName>
    </recommendedName>
</protein>
<dbReference type="Pfam" id="PF22936">
    <property type="entry name" value="Pol_BBD"/>
    <property type="match status" value="1"/>
</dbReference>
<accession>A0AAV7EDV2</accession>
<evidence type="ECO:0000313" key="4">
    <source>
        <dbReference type="Proteomes" id="UP000825729"/>
    </source>
</evidence>
<evidence type="ECO:0000256" key="1">
    <source>
        <dbReference type="SAM" id="MobiDB-lite"/>
    </source>
</evidence>
<sequence>MARVIIFGSISESLQPTYERYNSASQIHQSLEVKFNSICESEVTVLLEKLSEAKMVEGTSVVDHGLKELRERRSEAEYIYMGNGHKIEVEGVGSYEIQLEDGSSWILPEVLYAPKIRRNLIFVALLDKTGYSVIFKNSMVIIKKDNLVIKDDYSKYGYVCLLNKKSDALESFKEFKAEVEKSTGKARVVRIQKRRGADHPTQTGAISGMDKSWMQN</sequence>
<dbReference type="PANTHER" id="PTHR47592">
    <property type="entry name" value="PBF68 PROTEIN"/>
    <property type="match status" value="1"/>
</dbReference>
<proteinExistence type="predicted"/>
<organism evidence="3 4">
    <name type="scientific">Aristolochia fimbriata</name>
    <name type="common">White veined hardy Dutchman's pipe vine</name>
    <dbReference type="NCBI Taxonomy" id="158543"/>
    <lineage>
        <taxon>Eukaryota</taxon>
        <taxon>Viridiplantae</taxon>
        <taxon>Streptophyta</taxon>
        <taxon>Embryophyta</taxon>
        <taxon>Tracheophyta</taxon>
        <taxon>Spermatophyta</taxon>
        <taxon>Magnoliopsida</taxon>
        <taxon>Magnoliidae</taxon>
        <taxon>Piperales</taxon>
        <taxon>Aristolochiaceae</taxon>
        <taxon>Aristolochia</taxon>
    </lineage>
</organism>
<dbReference type="AlphaFoldDB" id="A0AAV7EDV2"/>
<dbReference type="EMBL" id="JAINDJ010000005">
    <property type="protein sequence ID" value="KAG9446923.1"/>
    <property type="molecule type" value="Genomic_DNA"/>
</dbReference>
<gene>
    <name evidence="3" type="ORF">H6P81_013051</name>
</gene>
<dbReference type="Proteomes" id="UP000825729">
    <property type="component" value="Unassembled WGS sequence"/>
</dbReference>
<keyword evidence="4" id="KW-1185">Reference proteome</keyword>
<name>A0AAV7EDV2_ARIFI</name>
<dbReference type="PANTHER" id="PTHR47592:SF27">
    <property type="entry name" value="OS08G0421700 PROTEIN"/>
    <property type="match status" value="1"/>
</dbReference>
<feature type="region of interest" description="Disordered" evidence="1">
    <location>
        <begin position="196"/>
        <end position="216"/>
    </location>
</feature>
<feature type="domain" description="Retrovirus-related Pol polyprotein from transposon TNT 1-94-like beta-barrel" evidence="2">
    <location>
        <begin position="74"/>
        <end position="131"/>
    </location>
</feature>
<comment type="caution">
    <text evidence="3">The sequence shown here is derived from an EMBL/GenBank/DDBJ whole genome shotgun (WGS) entry which is preliminary data.</text>
</comment>